<dbReference type="PROSITE" id="PS51384">
    <property type="entry name" value="FAD_FR"/>
    <property type="match status" value="1"/>
</dbReference>
<keyword evidence="7 15" id="KW-0479">Metal-binding</keyword>
<dbReference type="GO" id="GO:0046210">
    <property type="term" value="P:nitric oxide catabolic process"/>
    <property type="evidence" value="ECO:0007669"/>
    <property type="project" value="TreeGrafter"/>
</dbReference>
<feature type="active site" description="Charge relay system" evidence="15">
    <location>
        <position position="95"/>
    </location>
</feature>
<dbReference type="Pfam" id="PF00042">
    <property type="entry name" value="Globin"/>
    <property type="match status" value="1"/>
</dbReference>
<keyword evidence="4 15" id="KW-0349">Heme</keyword>
<dbReference type="FunFam" id="2.40.30.10:FF:000034">
    <property type="entry name" value="Flavohemoprotein"/>
    <property type="match status" value="1"/>
</dbReference>
<evidence type="ECO:0000256" key="8">
    <source>
        <dbReference type="ARBA" id="ARBA00022827"/>
    </source>
</evidence>
<keyword evidence="12 15" id="KW-0520">NAD</keyword>
<comment type="similarity">
    <text evidence="1 15">In the C-terminal section; belongs to the flavoprotein pyridine nucleotide cytochrome reductase family.</text>
</comment>
<dbReference type="PROSITE" id="PS01033">
    <property type="entry name" value="GLOBIN"/>
    <property type="match status" value="1"/>
</dbReference>
<organism evidence="19 20">
    <name type="scientific">Bacillus aquiflavi</name>
    <dbReference type="NCBI Taxonomy" id="2672567"/>
    <lineage>
        <taxon>Bacteria</taxon>
        <taxon>Bacillati</taxon>
        <taxon>Bacillota</taxon>
        <taxon>Bacilli</taxon>
        <taxon>Bacillales</taxon>
        <taxon>Bacillaceae</taxon>
        <taxon>Bacillus</taxon>
    </lineage>
</organism>
<keyword evidence="6 15" id="KW-0285">Flavoprotein</keyword>
<dbReference type="Gene3D" id="1.10.490.10">
    <property type="entry name" value="Globins"/>
    <property type="match status" value="1"/>
</dbReference>
<evidence type="ECO:0000256" key="1">
    <source>
        <dbReference type="ARBA" id="ARBA00006401"/>
    </source>
</evidence>
<protein>
    <recommendedName>
        <fullName evidence="15">Flavohemoprotein</fullName>
    </recommendedName>
    <alternativeName>
        <fullName evidence="15">Flavohemoglobin</fullName>
    </alternativeName>
    <alternativeName>
        <fullName evidence="15">Hemoglobin-like protein</fullName>
    </alternativeName>
    <alternativeName>
        <fullName evidence="15">Nitric oxide dioxygenase</fullName>
        <shortName evidence="15">NO oxygenase</shortName>
        <shortName evidence="15">NOD</shortName>
        <ecNumber evidence="15">1.14.12.17</ecNumber>
    </alternativeName>
</protein>
<name>A0A6B3VYT1_9BACI</name>
<dbReference type="SUPFAM" id="SSF52343">
    <property type="entry name" value="Ferredoxin reductase-like, C-terminal NADP-linked domain"/>
    <property type="match status" value="1"/>
</dbReference>
<keyword evidence="11 15" id="KW-0408">Iron</keyword>
<dbReference type="AlphaFoldDB" id="A0A6B3VYT1"/>
<dbReference type="Gene3D" id="3.40.50.80">
    <property type="entry name" value="Nucleotide-binding domain of ferredoxin-NADP reductase (FNR) module"/>
    <property type="match status" value="1"/>
</dbReference>
<feature type="binding site" description="proximal binding residue" evidence="15">
    <location>
        <position position="85"/>
    </location>
    <ligand>
        <name>heme b</name>
        <dbReference type="ChEBI" id="CHEBI:60344"/>
    </ligand>
    <ligandPart>
        <name>Fe</name>
        <dbReference type="ChEBI" id="CHEBI:18248"/>
    </ligandPart>
</feature>
<dbReference type="InterPro" id="IPR001433">
    <property type="entry name" value="OxRdtase_FAD/NAD-bd"/>
</dbReference>
<dbReference type="GO" id="GO:0071949">
    <property type="term" value="F:FAD binding"/>
    <property type="evidence" value="ECO:0007669"/>
    <property type="project" value="InterPro"/>
</dbReference>
<evidence type="ECO:0000256" key="5">
    <source>
        <dbReference type="ARBA" id="ARBA00022621"/>
    </source>
</evidence>
<comment type="domain">
    <text evidence="15">Consists of two distinct domains; an N-terminal heme-containing oxygen-binding domain and a C-terminal reductase domain with binding sites for FAD and NAD(P)H.</text>
</comment>
<evidence type="ECO:0000313" key="21">
    <source>
        <dbReference type="Proteomes" id="UP000570010"/>
    </source>
</evidence>
<feature type="active site" description="Charge relay system" evidence="15">
    <location>
        <position position="137"/>
    </location>
</feature>
<gene>
    <name evidence="19" type="primary">hmpA</name>
    <name evidence="15" type="synonym">hmp</name>
    <name evidence="19" type="ORF">G4D64_11250</name>
    <name evidence="18" type="ORF">H1Z61_11860</name>
</gene>
<evidence type="ECO:0000256" key="9">
    <source>
        <dbReference type="ARBA" id="ARBA00022857"/>
    </source>
</evidence>
<feature type="site" description="Involved in heme-bound ligand stabilization and O-O bond activation" evidence="15">
    <location>
        <position position="29"/>
    </location>
</feature>
<keyword evidence="9 15" id="KW-0521">NADP</keyword>
<feature type="binding site" evidence="15">
    <location>
        <begin position="391"/>
        <end position="394"/>
    </location>
    <ligand>
        <name>FAD</name>
        <dbReference type="ChEBI" id="CHEBI:57692"/>
    </ligand>
</feature>
<evidence type="ECO:0000256" key="7">
    <source>
        <dbReference type="ARBA" id="ARBA00022723"/>
    </source>
</evidence>
<evidence type="ECO:0000259" key="16">
    <source>
        <dbReference type="PROSITE" id="PS01033"/>
    </source>
</evidence>
<proteinExistence type="inferred from homology"/>
<feature type="region of interest" description="Reductase" evidence="15">
    <location>
        <begin position="149"/>
        <end position="408"/>
    </location>
</feature>
<keyword evidence="10 15" id="KW-0560">Oxidoreductase</keyword>
<evidence type="ECO:0000256" key="12">
    <source>
        <dbReference type="ARBA" id="ARBA00023027"/>
    </source>
</evidence>
<feature type="binding site" evidence="15">
    <location>
        <begin position="275"/>
        <end position="280"/>
    </location>
    <ligand>
        <name>NADP(+)</name>
        <dbReference type="ChEBI" id="CHEBI:58349"/>
    </ligand>
</feature>
<dbReference type="InterPro" id="IPR017927">
    <property type="entry name" value="FAD-bd_FR_type"/>
</dbReference>
<dbReference type="PANTHER" id="PTHR43396">
    <property type="entry name" value="FLAVOHEMOPROTEIN"/>
    <property type="match status" value="1"/>
</dbReference>
<feature type="site" description="Influences the redox potential of the prosthetic heme and FAD groups" evidence="15">
    <location>
        <position position="84"/>
    </location>
</feature>
<dbReference type="EMBL" id="JACEIO010000028">
    <property type="protein sequence ID" value="MBA4537806.1"/>
    <property type="molecule type" value="Genomic_DNA"/>
</dbReference>
<evidence type="ECO:0000256" key="11">
    <source>
        <dbReference type="ARBA" id="ARBA00023004"/>
    </source>
</evidence>
<keyword evidence="3 15" id="KW-0813">Transport</keyword>
<dbReference type="InterPro" id="IPR000971">
    <property type="entry name" value="Globin"/>
</dbReference>
<dbReference type="Pfam" id="PF00970">
    <property type="entry name" value="FAD_binding_6"/>
    <property type="match status" value="1"/>
</dbReference>
<feature type="binding site" evidence="15">
    <location>
        <position position="190"/>
    </location>
    <ligand>
        <name>FAD</name>
        <dbReference type="ChEBI" id="CHEBI:57692"/>
    </ligand>
</feature>
<dbReference type="CDD" id="cd14777">
    <property type="entry name" value="Yhb1-globin-like"/>
    <property type="match status" value="1"/>
</dbReference>
<comment type="similarity">
    <text evidence="2 15">Belongs to the globin family. Two-domain flavohemoproteins subfamily.</text>
</comment>
<feature type="domain" description="Globin" evidence="16">
    <location>
        <begin position="1"/>
        <end position="138"/>
    </location>
</feature>
<dbReference type="NCBIfam" id="NF009805">
    <property type="entry name" value="PRK13289.1"/>
    <property type="match status" value="1"/>
</dbReference>
<dbReference type="GO" id="GO:0046872">
    <property type="term" value="F:metal ion binding"/>
    <property type="evidence" value="ECO:0007669"/>
    <property type="project" value="UniProtKB-KW"/>
</dbReference>
<dbReference type="PANTHER" id="PTHR43396:SF3">
    <property type="entry name" value="FLAVOHEMOPROTEIN"/>
    <property type="match status" value="1"/>
</dbReference>
<comment type="catalytic activity">
    <reaction evidence="14 15">
        <text>2 nitric oxide + NADPH + 2 O2 = 2 nitrate + NADP(+) + H(+)</text>
        <dbReference type="Rhea" id="RHEA:19465"/>
        <dbReference type="ChEBI" id="CHEBI:15378"/>
        <dbReference type="ChEBI" id="CHEBI:15379"/>
        <dbReference type="ChEBI" id="CHEBI:16480"/>
        <dbReference type="ChEBI" id="CHEBI:17632"/>
        <dbReference type="ChEBI" id="CHEBI:57783"/>
        <dbReference type="ChEBI" id="CHEBI:58349"/>
        <dbReference type="EC" id="1.14.12.17"/>
    </reaction>
</comment>
<evidence type="ECO:0000256" key="10">
    <source>
        <dbReference type="ARBA" id="ARBA00023002"/>
    </source>
</evidence>
<sequence>MLSKKTIEIVKATAPVLEEKGTEITKHFYKKMFAAHPELLNIFNHANQGQGRQQTALANALYAAAQHIEQLEAILPVVQQVGYKHRGLGVKKEHYPIVGENLLAAMKEVLGNAATDDVINAWAEAYDVIANVFIDVEAKMYDQAEEQQGGWRFFKPFVVANKVKESSIITSFYLKPKDGDTVPTFLPGQYITIRVKVEGETYVLNRQYTLSDAPGNDYFRISVKREAEPNKPEGKVSNYLHDHIDVGDEIEISAPAGDFTLDTAASTPVVLLSGGVGITPMMSMFNTIAKQNKERSVTFIHAARNEEVQAFKNTVKEIIENLENAEKVYCYDKPVHPENADIVGHITKDVLENYVKDHADYYICGPVPFMKAMITNLQKLGVKEENIHYEFFGPALNIEQTNTPIKAS</sequence>
<evidence type="ECO:0000313" key="19">
    <source>
        <dbReference type="EMBL" id="NEY82062.1"/>
    </source>
</evidence>
<dbReference type="HAMAP" id="MF_01252">
    <property type="entry name" value="Hmp"/>
    <property type="match status" value="1"/>
</dbReference>
<dbReference type="SUPFAM" id="SSF46458">
    <property type="entry name" value="Globin-like"/>
    <property type="match status" value="1"/>
</dbReference>
<evidence type="ECO:0000256" key="13">
    <source>
        <dbReference type="ARBA" id="ARBA00048649"/>
    </source>
</evidence>
<dbReference type="CDD" id="cd06184">
    <property type="entry name" value="flavohem_like_fad_nad_binding"/>
    <property type="match status" value="1"/>
</dbReference>
<dbReference type="RefSeq" id="WP_163242451.1">
    <property type="nucleotide sequence ID" value="NZ_JAAIWN010000026.1"/>
</dbReference>
<dbReference type="Proteomes" id="UP000472971">
    <property type="component" value="Unassembled WGS sequence"/>
</dbReference>
<dbReference type="InterPro" id="IPR008333">
    <property type="entry name" value="Cbr1-like_FAD-bd_dom"/>
</dbReference>
<dbReference type="EC" id="1.14.12.17" evidence="15"/>
<dbReference type="PRINTS" id="PR00410">
    <property type="entry name" value="PHEHYDRXLASE"/>
</dbReference>
<dbReference type="InterPro" id="IPR023950">
    <property type="entry name" value="Hmp"/>
</dbReference>
<dbReference type="GO" id="GO:0009636">
    <property type="term" value="P:response to toxic substance"/>
    <property type="evidence" value="ECO:0007669"/>
    <property type="project" value="UniProtKB-KW"/>
</dbReference>
<dbReference type="FunFam" id="1.10.490.10:FF:000003">
    <property type="entry name" value="Flavohemoprotein"/>
    <property type="match status" value="1"/>
</dbReference>
<dbReference type="GO" id="GO:0019825">
    <property type="term" value="F:oxygen binding"/>
    <property type="evidence" value="ECO:0007669"/>
    <property type="project" value="InterPro"/>
</dbReference>
<dbReference type="InterPro" id="IPR039261">
    <property type="entry name" value="FNR_nucleotide-bd"/>
</dbReference>
<evidence type="ECO:0000256" key="3">
    <source>
        <dbReference type="ARBA" id="ARBA00022448"/>
    </source>
</evidence>
<evidence type="ECO:0000259" key="17">
    <source>
        <dbReference type="PROSITE" id="PS51384"/>
    </source>
</evidence>
<keyword evidence="8 15" id="KW-0274">FAD</keyword>
<evidence type="ECO:0000256" key="2">
    <source>
        <dbReference type="ARBA" id="ARBA00008414"/>
    </source>
</evidence>
<keyword evidence="5 15" id="KW-0561">Oxygen transport</keyword>
<feature type="site" description="Influences the redox potential of the prosthetic heme and FAD groups" evidence="15">
    <location>
        <position position="390"/>
    </location>
</feature>
<dbReference type="SUPFAM" id="SSF63380">
    <property type="entry name" value="Riboflavin synthase domain-like"/>
    <property type="match status" value="1"/>
</dbReference>
<dbReference type="InterPro" id="IPR017938">
    <property type="entry name" value="Riboflavin_synthase-like_b-brl"/>
</dbReference>
<dbReference type="Proteomes" id="UP000570010">
    <property type="component" value="Unassembled WGS sequence"/>
</dbReference>
<evidence type="ECO:0000256" key="14">
    <source>
        <dbReference type="ARBA" id="ARBA00049433"/>
    </source>
</evidence>
<comment type="catalytic activity">
    <reaction evidence="13 15">
        <text>2 nitric oxide + NADH + 2 O2 = 2 nitrate + NAD(+) + H(+)</text>
        <dbReference type="Rhea" id="RHEA:19469"/>
        <dbReference type="ChEBI" id="CHEBI:15378"/>
        <dbReference type="ChEBI" id="CHEBI:15379"/>
        <dbReference type="ChEBI" id="CHEBI:16480"/>
        <dbReference type="ChEBI" id="CHEBI:17632"/>
        <dbReference type="ChEBI" id="CHEBI:57540"/>
        <dbReference type="ChEBI" id="CHEBI:57945"/>
        <dbReference type="EC" id="1.14.12.17"/>
    </reaction>
</comment>
<dbReference type="GO" id="GO:0020037">
    <property type="term" value="F:heme binding"/>
    <property type="evidence" value="ECO:0007669"/>
    <property type="project" value="InterPro"/>
</dbReference>
<evidence type="ECO:0000313" key="20">
    <source>
        <dbReference type="Proteomes" id="UP000472971"/>
    </source>
</evidence>
<dbReference type="InterPro" id="IPR009050">
    <property type="entry name" value="Globin-like_sf"/>
</dbReference>
<dbReference type="GO" id="GO:0008941">
    <property type="term" value="F:nitric oxide dioxygenase NAD(P)H activity"/>
    <property type="evidence" value="ECO:0007669"/>
    <property type="project" value="UniProtKB-UniRule"/>
</dbReference>
<evidence type="ECO:0000256" key="6">
    <source>
        <dbReference type="ARBA" id="ARBA00022630"/>
    </source>
</evidence>
<comment type="function">
    <text evidence="15">Is involved in NO detoxification in an aerobic process, termed nitric oxide dioxygenase (NOD) reaction that utilizes O(2) and NAD(P)H to convert NO to nitrate, which protects the bacterium from various noxious nitrogen compounds. Therefore, plays a central role in the inducible response to nitrosative stress.</text>
</comment>
<keyword evidence="15" id="KW-0216">Detoxification</keyword>
<reference evidence="18 21" key="2">
    <citation type="submission" date="2020-07" db="EMBL/GenBank/DDBJ databases">
        <authorList>
            <person name="Feng H."/>
        </authorList>
    </citation>
    <scope>NUCLEOTIDE SEQUENCE [LARGE SCALE GENOMIC DNA]</scope>
    <source>
        <strain evidence="21">s-12</strain>
        <strain evidence="18">S-12</strain>
    </source>
</reference>
<reference evidence="19 20" key="1">
    <citation type="submission" date="2020-02" db="EMBL/GenBank/DDBJ databases">
        <title>Bacillus aquiflavi sp. nov., isolated from yellow water of strong flavor Chinese baijiu in Yibin region of China.</title>
        <authorList>
            <person name="Xie J."/>
        </authorList>
    </citation>
    <scope>NUCLEOTIDE SEQUENCE [LARGE SCALE GENOMIC DNA]</scope>
    <source>
        <strain evidence="19 20">3H-10</strain>
    </source>
</reference>
<dbReference type="GO" id="GO:0005344">
    <property type="term" value="F:oxygen carrier activity"/>
    <property type="evidence" value="ECO:0007669"/>
    <property type="project" value="UniProtKB-UniRule"/>
</dbReference>
<evidence type="ECO:0000313" key="18">
    <source>
        <dbReference type="EMBL" id="MBA4537806.1"/>
    </source>
</evidence>
<comment type="cofactor">
    <cofactor evidence="15">
        <name>heme b</name>
        <dbReference type="ChEBI" id="CHEBI:60344"/>
    </cofactor>
    <text evidence="15">Binds 1 heme b (iron(II)-protoporphyrin IX) group per subunit.</text>
</comment>
<dbReference type="FunFam" id="3.40.50.80:FF:000010">
    <property type="entry name" value="Flavohemoprotein"/>
    <property type="match status" value="1"/>
</dbReference>
<dbReference type="GO" id="GO:0071500">
    <property type="term" value="P:cellular response to nitrosative stress"/>
    <property type="evidence" value="ECO:0007669"/>
    <property type="project" value="TreeGrafter"/>
</dbReference>
<comment type="caution">
    <text evidence="15">Lacks conserved residue(s) required for the propagation of feature annotation.</text>
</comment>
<accession>A0A6B3VYT1</accession>
<comment type="caution">
    <text evidence="19">The sequence shown here is derived from an EMBL/GenBank/DDBJ whole genome shotgun (WGS) entry which is preliminary data.</text>
</comment>
<dbReference type="Gene3D" id="2.40.30.10">
    <property type="entry name" value="Translation factors"/>
    <property type="match status" value="1"/>
</dbReference>
<dbReference type="EMBL" id="JAAIWN010000026">
    <property type="protein sequence ID" value="NEY82062.1"/>
    <property type="molecule type" value="Genomic_DNA"/>
</dbReference>
<feature type="domain" description="FAD-binding FR-type" evidence="17">
    <location>
        <begin position="152"/>
        <end position="262"/>
    </location>
</feature>
<comment type="cofactor">
    <cofactor evidence="15">
        <name>FAD</name>
        <dbReference type="ChEBI" id="CHEBI:57692"/>
    </cofactor>
    <text evidence="15">Binds 1 FAD per subunit.</text>
</comment>
<dbReference type="InterPro" id="IPR012292">
    <property type="entry name" value="Globin/Proto"/>
</dbReference>
<evidence type="ECO:0000256" key="4">
    <source>
        <dbReference type="ARBA" id="ARBA00022617"/>
    </source>
</evidence>
<dbReference type="Pfam" id="PF00175">
    <property type="entry name" value="NAD_binding_1"/>
    <property type="match status" value="1"/>
</dbReference>
<evidence type="ECO:0000256" key="15">
    <source>
        <dbReference type="HAMAP-Rule" id="MF_01252"/>
    </source>
</evidence>
<keyword evidence="20" id="KW-1185">Reference proteome</keyword>